<dbReference type="EC" id="2.7.1.180" evidence="2"/>
<evidence type="ECO:0000256" key="8">
    <source>
        <dbReference type="ARBA" id="ARBA00022842"/>
    </source>
</evidence>
<organism evidence="11">
    <name type="scientific">marine sediment metagenome</name>
    <dbReference type="NCBI Taxonomy" id="412755"/>
    <lineage>
        <taxon>unclassified sequences</taxon>
        <taxon>metagenomes</taxon>
        <taxon>ecological metagenomes</taxon>
    </lineage>
</organism>
<reference evidence="11" key="1">
    <citation type="journal article" date="2014" name="Front. Microbiol.">
        <title>High frequency of phylogenetically diverse reductive dehalogenase-homologous genes in deep subseafloor sedimentary metagenomes.</title>
        <authorList>
            <person name="Kawai M."/>
            <person name="Futagami T."/>
            <person name="Toyoda A."/>
            <person name="Takaki Y."/>
            <person name="Nishi S."/>
            <person name="Hori S."/>
            <person name="Arai W."/>
            <person name="Tsubouchi T."/>
            <person name="Morono Y."/>
            <person name="Uchiyama I."/>
            <person name="Ito T."/>
            <person name="Fujiyama A."/>
            <person name="Inagaki F."/>
            <person name="Takami H."/>
        </authorList>
    </citation>
    <scope>NUCLEOTIDE SEQUENCE</scope>
    <source>
        <strain evidence="11">Expedition CK06-06</strain>
    </source>
</reference>
<dbReference type="InterPro" id="IPR003374">
    <property type="entry name" value="ApbE-like_sf"/>
</dbReference>
<gene>
    <name evidence="11" type="ORF">S03H2_32724</name>
</gene>
<evidence type="ECO:0000256" key="3">
    <source>
        <dbReference type="ARBA" id="ARBA00016337"/>
    </source>
</evidence>
<comment type="catalytic activity">
    <reaction evidence="10">
        <text>L-threonyl-[protein] + FAD = FMN-L-threonyl-[protein] + AMP + H(+)</text>
        <dbReference type="Rhea" id="RHEA:36847"/>
        <dbReference type="Rhea" id="RHEA-COMP:11060"/>
        <dbReference type="Rhea" id="RHEA-COMP:11061"/>
        <dbReference type="ChEBI" id="CHEBI:15378"/>
        <dbReference type="ChEBI" id="CHEBI:30013"/>
        <dbReference type="ChEBI" id="CHEBI:57692"/>
        <dbReference type="ChEBI" id="CHEBI:74257"/>
        <dbReference type="ChEBI" id="CHEBI:456215"/>
        <dbReference type="EC" id="2.7.1.180"/>
    </reaction>
</comment>
<evidence type="ECO:0000256" key="5">
    <source>
        <dbReference type="ARBA" id="ARBA00022679"/>
    </source>
</evidence>
<keyword evidence="8" id="KW-0460">Magnesium</keyword>
<keyword evidence="5" id="KW-0808">Transferase</keyword>
<evidence type="ECO:0000256" key="6">
    <source>
        <dbReference type="ARBA" id="ARBA00022723"/>
    </source>
</evidence>
<evidence type="ECO:0000256" key="9">
    <source>
        <dbReference type="ARBA" id="ARBA00031306"/>
    </source>
</evidence>
<evidence type="ECO:0000256" key="4">
    <source>
        <dbReference type="ARBA" id="ARBA00022630"/>
    </source>
</evidence>
<accession>X1GJI4</accession>
<protein>
    <recommendedName>
        <fullName evidence="3">FAD:protein FMN transferase</fullName>
        <ecNumber evidence="2">2.7.1.180</ecNumber>
    </recommendedName>
    <alternativeName>
        <fullName evidence="9">Flavin transferase</fullName>
    </alternativeName>
</protein>
<feature type="non-terminal residue" evidence="11">
    <location>
        <position position="263"/>
    </location>
</feature>
<dbReference type="PANTHER" id="PTHR30040">
    <property type="entry name" value="THIAMINE BIOSYNTHESIS LIPOPROTEIN APBE"/>
    <property type="match status" value="1"/>
</dbReference>
<keyword evidence="7" id="KW-0274">FAD</keyword>
<evidence type="ECO:0000256" key="10">
    <source>
        <dbReference type="ARBA" id="ARBA00048540"/>
    </source>
</evidence>
<evidence type="ECO:0000313" key="11">
    <source>
        <dbReference type="EMBL" id="GAH58076.1"/>
    </source>
</evidence>
<sequence>MVALCIVTVVALRRTMPPELRNADRGPTSPSGFRKERRRPVRIMGTETELIAVAPASRNKQIAAALSAAERALRGVEARMSRHLDASELSRFNAARAGEVVKLSEATLDLLRLCRDIAGQTDGAFDATCRPILQVWRKAGKTKRLPADADLAGAIRQSGWDKIELLAGGARKTVDGAGVDLGGIAKGFGVDRAVEAMRKAGAAGGLVNVGGDVRCFGRREKQGQWLVGIRGPFHGRPDFAVVQLTDAAVCTSGNYERFFEIDG</sequence>
<dbReference type="AlphaFoldDB" id="X1GJI4"/>
<dbReference type="InterPro" id="IPR024932">
    <property type="entry name" value="ApbE"/>
</dbReference>
<dbReference type="PANTHER" id="PTHR30040:SF2">
    <property type="entry name" value="FAD:PROTEIN FMN TRANSFERASE"/>
    <property type="match status" value="1"/>
</dbReference>
<evidence type="ECO:0000256" key="1">
    <source>
        <dbReference type="ARBA" id="ARBA00001946"/>
    </source>
</evidence>
<keyword evidence="6" id="KW-0479">Metal-binding</keyword>
<evidence type="ECO:0000256" key="7">
    <source>
        <dbReference type="ARBA" id="ARBA00022827"/>
    </source>
</evidence>
<evidence type="ECO:0000256" key="2">
    <source>
        <dbReference type="ARBA" id="ARBA00011955"/>
    </source>
</evidence>
<dbReference type="GO" id="GO:0046872">
    <property type="term" value="F:metal ion binding"/>
    <property type="evidence" value="ECO:0007669"/>
    <property type="project" value="UniProtKB-KW"/>
</dbReference>
<comment type="caution">
    <text evidence="11">The sequence shown here is derived from an EMBL/GenBank/DDBJ whole genome shotgun (WGS) entry which is preliminary data.</text>
</comment>
<keyword evidence="4" id="KW-0285">Flavoprotein</keyword>
<dbReference type="SUPFAM" id="SSF143631">
    <property type="entry name" value="ApbE-like"/>
    <property type="match status" value="1"/>
</dbReference>
<proteinExistence type="predicted"/>
<dbReference type="EMBL" id="BARU01019889">
    <property type="protein sequence ID" value="GAH58076.1"/>
    <property type="molecule type" value="Genomic_DNA"/>
</dbReference>
<dbReference type="Gene3D" id="3.10.520.10">
    <property type="entry name" value="ApbE-like domains"/>
    <property type="match status" value="1"/>
</dbReference>
<dbReference type="Pfam" id="PF02424">
    <property type="entry name" value="ApbE"/>
    <property type="match status" value="1"/>
</dbReference>
<dbReference type="GO" id="GO:0016740">
    <property type="term" value="F:transferase activity"/>
    <property type="evidence" value="ECO:0007669"/>
    <property type="project" value="UniProtKB-KW"/>
</dbReference>
<name>X1GJI4_9ZZZZ</name>
<comment type="cofactor">
    <cofactor evidence="1">
        <name>Mg(2+)</name>
        <dbReference type="ChEBI" id="CHEBI:18420"/>
    </cofactor>
</comment>